<gene>
    <name evidence="2" type="ORF">HY834_13495</name>
</gene>
<protein>
    <recommendedName>
        <fullName evidence="1">Restriction system protein Mrr-like N-terminal domain-containing protein</fullName>
    </recommendedName>
</protein>
<feature type="domain" description="Restriction system protein Mrr-like N-terminal" evidence="1">
    <location>
        <begin position="14"/>
        <end position="102"/>
    </location>
</feature>
<name>A0A933L4A9_9HYPH</name>
<comment type="caution">
    <text evidence="2">The sequence shown here is derived from an EMBL/GenBank/DDBJ whole genome shotgun (WGS) entry which is preliminary data.</text>
</comment>
<dbReference type="EMBL" id="JACRAF010000038">
    <property type="protein sequence ID" value="MBI4922755.1"/>
    <property type="molecule type" value="Genomic_DNA"/>
</dbReference>
<evidence type="ECO:0000313" key="3">
    <source>
        <dbReference type="Proteomes" id="UP000782610"/>
    </source>
</evidence>
<reference evidence="2" key="1">
    <citation type="submission" date="2020-07" db="EMBL/GenBank/DDBJ databases">
        <title>Huge and variable diversity of episymbiotic CPR bacteria and DPANN archaea in groundwater ecosystems.</title>
        <authorList>
            <person name="He C.Y."/>
            <person name="Keren R."/>
            <person name="Whittaker M."/>
            <person name="Farag I.F."/>
            <person name="Doudna J."/>
            <person name="Cate J.H.D."/>
            <person name="Banfield J.F."/>
        </authorList>
    </citation>
    <scope>NUCLEOTIDE SEQUENCE</scope>
    <source>
        <strain evidence="2">NC_groundwater_1586_Pr3_B-0.1um_66_15</strain>
    </source>
</reference>
<dbReference type="InterPro" id="IPR025745">
    <property type="entry name" value="Mrr-like_N_dom"/>
</dbReference>
<proteinExistence type="predicted"/>
<dbReference type="Pfam" id="PF14338">
    <property type="entry name" value="Mrr_N"/>
    <property type="match status" value="1"/>
</dbReference>
<evidence type="ECO:0000259" key="1">
    <source>
        <dbReference type="Pfam" id="PF14338"/>
    </source>
</evidence>
<evidence type="ECO:0000313" key="2">
    <source>
        <dbReference type="EMBL" id="MBI4922755.1"/>
    </source>
</evidence>
<organism evidence="2 3">
    <name type="scientific">Devosia nanyangense</name>
    <dbReference type="NCBI Taxonomy" id="1228055"/>
    <lineage>
        <taxon>Bacteria</taxon>
        <taxon>Pseudomonadati</taxon>
        <taxon>Pseudomonadota</taxon>
        <taxon>Alphaproteobacteria</taxon>
        <taxon>Hyphomicrobiales</taxon>
        <taxon>Devosiaceae</taxon>
        <taxon>Devosia</taxon>
    </lineage>
</organism>
<sequence>MAQANLTTENEIAEAVLRILAATASGEATLGYLKIRIPQEIKLTADDLAQSEKRPNEPMWEQRLRNIKSHHKAEGNYIAEGYLTAPSRGRLRITDSGRNRVKR</sequence>
<dbReference type="AlphaFoldDB" id="A0A933L4A9"/>
<dbReference type="Proteomes" id="UP000782610">
    <property type="component" value="Unassembled WGS sequence"/>
</dbReference>
<accession>A0A933L4A9</accession>